<keyword evidence="3" id="KW-1185">Reference proteome</keyword>
<name>A0A9Q4FXL6_SALAG</name>
<reference evidence="2" key="1">
    <citation type="submission" date="2020-06" db="EMBL/GenBank/DDBJ databases">
        <title>Insight into the genomes of haloalkaliphilic bacilli from Kenyan soda lakes.</title>
        <authorList>
            <person name="Mwirichia R."/>
            <person name="Villamizar G.C."/>
            <person name="Poehlein A."/>
            <person name="Mugweru J."/>
            <person name="Kipnyargis A."/>
            <person name="Kiplimo D."/>
            <person name="Orwa P."/>
            <person name="Daniel R."/>
        </authorList>
    </citation>
    <scope>NUCLEOTIDE SEQUENCE</scope>
    <source>
        <strain evidence="2">B1096_S55</strain>
    </source>
</reference>
<sequence>MSKDPDTKDFQAVEKNREEIIPEGTPDGAYGSPYAPSEASTNGLKPDRRAISAFTYENRELHEGNKRKDPGAHPTHDSRENDD</sequence>
<dbReference type="RefSeq" id="WP_078579295.1">
    <property type="nucleotide sequence ID" value="NZ_JABXYM010000001.1"/>
</dbReference>
<accession>A0A9Q4FXL6</accession>
<dbReference type="EMBL" id="JABXYM010000001">
    <property type="protein sequence ID" value="MCR6095252.1"/>
    <property type="molecule type" value="Genomic_DNA"/>
</dbReference>
<comment type="caution">
    <text evidence="2">The sequence shown here is derived from an EMBL/GenBank/DDBJ whole genome shotgun (WGS) entry which is preliminary data.</text>
</comment>
<dbReference type="OrthoDB" id="2376226at2"/>
<protein>
    <recommendedName>
        <fullName evidence="4">Cytosolic protein</fullName>
    </recommendedName>
</protein>
<feature type="region of interest" description="Disordered" evidence="1">
    <location>
        <begin position="1"/>
        <end position="83"/>
    </location>
</feature>
<organism evidence="2 3">
    <name type="scientific">Salipaludibacillus agaradhaerens</name>
    <name type="common">Bacillus agaradhaerens</name>
    <dbReference type="NCBI Taxonomy" id="76935"/>
    <lineage>
        <taxon>Bacteria</taxon>
        <taxon>Bacillati</taxon>
        <taxon>Bacillota</taxon>
        <taxon>Bacilli</taxon>
        <taxon>Bacillales</taxon>
        <taxon>Bacillaceae</taxon>
    </lineage>
</organism>
<feature type="compositionally biased region" description="Basic and acidic residues" evidence="1">
    <location>
        <begin position="1"/>
        <end position="20"/>
    </location>
</feature>
<feature type="compositionally biased region" description="Basic and acidic residues" evidence="1">
    <location>
        <begin position="57"/>
        <end position="83"/>
    </location>
</feature>
<dbReference type="Proteomes" id="UP001057753">
    <property type="component" value="Unassembled WGS sequence"/>
</dbReference>
<evidence type="ECO:0000313" key="3">
    <source>
        <dbReference type="Proteomes" id="UP001057753"/>
    </source>
</evidence>
<proteinExistence type="predicted"/>
<evidence type="ECO:0000256" key="1">
    <source>
        <dbReference type="SAM" id="MobiDB-lite"/>
    </source>
</evidence>
<gene>
    <name evidence="2" type="ORF">HXA33_01640</name>
</gene>
<evidence type="ECO:0000313" key="2">
    <source>
        <dbReference type="EMBL" id="MCR6095252.1"/>
    </source>
</evidence>
<evidence type="ECO:0008006" key="4">
    <source>
        <dbReference type="Google" id="ProtNLM"/>
    </source>
</evidence>
<dbReference type="AlphaFoldDB" id="A0A9Q4FXL6"/>